<evidence type="ECO:0000256" key="2">
    <source>
        <dbReference type="SAM" id="Phobius"/>
    </source>
</evidence>
<sequence>MTQTIDMDDETTDTASARRHVWRFVLLGLLAFLLVVLGVAWWQRESIADRLITDTLASYGIEARYNIERIGADQQVLTDIVIGDPENPDMTIERAQMQISPRFGLPDIAEIRLIKPHLRARFTNGAFDLGALNPLLEGGDGGPFELPNINLRIVDGRASVTTDYGNVGAALSGSGNLQGGFTAQMAAVSPGLTVLECDIRSVQLTGQLAIRSEQPEFKGPLSLRRVKCAGQGISTGQAQADLDLVIDRDLSGGEGKLDLKLADLIVGANRLRHLTGGMDGEWRNDSLNMGYDLTGRNLRTPVLALERAAATGAIRSHAGLSDYDVTGEASGRNIRMGEFVNTSLNDAASAAGDTLLGPILSRIADNLKSEEARSRFSGEFSYRAGKDGRHLDIPRARLWGGSGDALMSVSRVSFDQTNEEAGRFFGNFTSGGRGLPRIAGRMEKSGNGRTVLRLTMADYAADDNSLAIPELIVLQDGSGRLGFSGRLAASGRLPGGRADDLLVPLSGNISADGVLSLWRRCADIRFGRLQLANLRVEDRSLRLCPAQGQPILRYGAKGLKLSAGVPQLDLAGYLGETPIRLRSGAVGIAYPGKIAARDIHVGLGPVATASTFLISDLRAGVDLDGGISGGFAGADVKLAAVPLDILDLAGSWQFADGVLRLTGGGFRLEDRSDSARFEPLVGRDADLTLEDNRITAAAILRDPGSNREVTRAAITHDLATGSGDADLRVDGLVFDEDMQPSDLTQLALGVVANVDGIVTGRGKIAWNEAGITSSGRFSSSNLDLAAPFGPVRGASGTLNFTDLLGLTTAPGQTIQVASVDPGIEVFDGEVSFQILRGETIAVEGGKWPFVGGSLTLRPVRINLGLDETRSYIFEIEGLDAAKFVDRMGLANLSASGIFDGTLPVVFSGENGAIEGGLLLSRPPGGNVSYVGELSYEDLSPMADFAFDALRSLDYRQMRIGMDGPLTGEIVTRVRFDGVSQGDGASNNIITRQIARLPLRFDVNVRAPFYKLIGSLSSLYDPAAVRDPRDLGLIDVEGDMLDRQVTDSELPGGDAGKENPTIQSSESETMP</sequence>
<evidence type="ECO:0000256" key="1">
    <source>
        <dbReference type="SAM" id="MobiDB-lite"/>
    </source>
</evidence>
<dbReference type="Pfam" id="PF11739">
    <property type="entry name" value="YdbH-like"/>
    <property type="match status" value="1"/>
</dbReference>
<protein>
    <submittedName>
        <fullName evidence="3">Uncharacterized protein</fullName>
    </submittedName>
</protein>
<dbReference type="Proteomes" id="UP000438476">
    <property type="component" value="Unassembled WGS sequence"/>
</dbReference>
<accession>A0A6I4SZZ2</accession>
<dbReference type="EMBL" id="WTYT01000001">
    <property type="protein sequence ID" value="MXO64394.1"/>
    <property type="molecule type" value="Genomic_DNA"/>
</dbReference>
<dbReference type="InterPro" id="IPR021730">
    <property type="entry name" value="YdbH"/>
</dbReference>
<evidence type="ECO:0000313" key="3">
    <source>
        <dbReference type="EMBL" id="MXO64394.1"/>
    </source>
</evidence>
<keyword evidence="2" id="KW-0472">Membrane</keyword>
<evidence type="ECO:0000313" key="4">
    <source>
        <dbReference type="Proteomes" id="UP000438476"/>
    </source>
</evidence>
<gene>
    <name evidence="3" type="ORF">GRI91_01300</name>
</gene>
<proteinExistence type="predicted"/>
<dbReference type="OrthoDB" id="7597031at2"/>
<feature type="compositionally biased region" description="Polar residues" evidence="1">
    <location>
        <begin position="1059"/>
        <end position="1070"/>
    </location>
</feature>
<keyword evidence="2" id="KW-1133">Transmembrane helix</keyword>
<reference evidence="3 4" key="1">
    <citation type="submission" date="2019-12" db="EMBL/GenBank/DDBJ databases">
        <title>Genomic-based taxomic classification of the family Erythrobacteraceae.</title>
        <authorList>
            <person name="Xu L."/>
        </authorList>
    </citation>
    <scope>NUCLEOTIDE SEQUENCE [LARGE SCALE GENOMIC DNA]</scope>
    <source>
        <strain evidence="3 4">LMG 29518</strain>
    </source>
</reference>
<keyword evidence="4" id="KW-1185">Reference proteome</keyword>
<dbReference type="RefSeq" id="WP_160734832.1">
    <property type="nucleotide sequence ID" value="NZ_WTYT01000001.1"/>
</dbReference>
<comment type="caution">
    <text evidence="3">The sequence shown here is derived from an EMBL/GenBank/DDBJ whole genome shotgun (WGS) entry which is preliminary data.</text>
</comment>
<keyword evidence="2" id="KW-0812">Transmembrane</keyword>
<organism evidence="3 4">
    <name type="scientific">Altericroceibacterium endophyticum</name>
    <dbReference type="NCBI Taxonomy" id="1808508"/>
    <lineage>
        <taxon>Bacteria</taxon>
        <taxon>Pseudomonadati</taxon>
        <taxon>Pseudomonadota</taxon>
        <taxon>Alphaproteobacteria</taxon>
        <taxon>Sphingomonadales</taxon>
        <taxon>Erythrobacteraceae</taxon>
        <taxon>Altericroceibacterium</taxon>
    </lineage>
</organism>
<name>A0A6I4SZZ2_9SPHN</name>
<feature type="transmembrane region" description="Helical" evidence="2">
    <location>
        <begin position="21"/>
        <end position="42"/>
    </location>
</feature>
<feature type="region of interest" description="Disordered" evidence="1">
    <location>
        <begin position="1041"/>
        <end position="1070"/>
    </location>
</feature>
<dbReference type="AlphaFoldDB" id="A0A6I4SZZ2"/>